<evidence type="ECO:0000313" key="2">
    <source>
        <dbReference type="EMBL" id="GAA1505721.1"/>
    </source>
</evidence>
<sequence length="138" mass="15236">MTAEPTFGLPDCAPPDAEHDPFWRSLSDGRLTLPFCRDCGRARWYLLPTCQQCGSEASALWRDLPGTGALYSWTRLPRPFVPADGPVVVGLVECDGAPGVRLVAPLAVTVPRIGMRLVLRPVRRDPHTLPVFESERSR</sequence>
<name>A0ABN1ZVW4_9ACTN</name>
<organism evidence="2 3">
    <name type="scientific">Nocardioides humi</name>
    <dbReference type="NCBI Taxonomy" id="449461"/>
    <lineage>
        <taxon>Bacteria</taxon>
        <taxon>Bacillati</taxon>
        <taxon>Actinomycetota</taxon>
        <taxon>Actinomycetes</taxon>
        <taxon>Propionibacteriales</taxon>
        <taxon>Nocardioidaceae</taxon>
        <taxon>Nocardioides</taxon>
    </lineage>
</organism>
<protein>
    <recommendedName>
        <fullName evidence="1">ChsH2 C-terminal OB-fold domain-containing protein</fullName>
    </recommendedName>
</protein>
<dbReference type="Pfam" id="PF01796">
    <property type="entry name" value="OB_ChsH2_C"/>
    <property type="match status" value="1"/>
</dbReference>
<evidence type="ECO:0000259" key="1">
    <source>
        <dbReference type="Pfam" id="PF01796"/>
    </source>
</evidence>
<proteinExistence type="predicted"/>
<dbReference type="Gene3D" id="6.10.30.10">
    <property type="match status" value="1"/>
</dbReference>
<dbReference type="PANTHER" id="PTHR34075">
    <property type="entry name" value="BLR3430 PROTEIN"/>
    <property type="match status" value="1"/>
</dbReference>
<feature type="domain" description="ChsH2 C-terminal OB-fold" evidence="1">
    <location>
        <begin position="61"/>
        <end position="117"/>
    </location>
</feature>
<dbReference type="InterPro" id="IPR052513">
    <property type="entry name" value="Thioester_dehydratase-like"/>
</dbReference>
<reference evidence="2 3" key="1">
    <citation type="journal article" date="2019" name="Int. J. Syst. Evol. Microbiol.">
        <title>The Global Catalogue of Microorganisms (GCM) 10K type strain sequencing project: providing services to taxonomists for standard genome sequencing and annotation.</title>
        <authorList>
            <consortium name="The Broad Institute Genomics Platform"/>
            <consortium name="The Broad Institute Genome Sequencing Center for Infectious Disease"/>
            <person name="Wu L."/>
            <person name="Ma J."/>
        </authorList>
    </citation>
    <scope>NUCLEOTIDE SEQUENCE [LARGE SCALE GENOMIC DNA]</scope>
    <source>
        <strain evidence="2 3">JCM 14942</strain>
    </source>
</reference>
<keyword evidence="3" id="KW-1185">Reference proteome</keyword>
<dbReference type="InterPro" id="IPR002878">
    <property type="entry name" value="ChsH2_C"/>
</dbReference>
<dbReference type="Proteomes" id="UP001500842">
    <property type="component" value="Unassembled WGS sequence"/>
</dbReference>
<dbReference type="SUPFAM" id="SSF50249">
    <property type="entry name" value="Nucleic acid-binding proteins"/>
    <property type="match status" value="1"/>
</dbReference>
<dbReference type="EMBL" id="BAAAOR010000007">
    <property type="protein sequence ID" value="GAA1505721.1"/>
    <property type="molecule type" value="Genomic_DNA"/>
</dbReference>
<comment type="caution">
    <text evidence="2">The sequence shown here is derived from an EMBL/GenBank/DDBJ whole genome shotgun (WGS) entry which is preliminary data.</text>
</comment>
<evidence type="ECO:0000313" key="3">
    <source>
        <dbReference type="Proteomes" id="UP001500842"/>
    </source>
</evidence>
<gene>
    <name evidence="2" type="ORF">GCM10009788_06690</name>
</gene>
<dbReference type="InterPro" id="IPR012340">
    <property type="entry name" value="NA-bd_OB-fold"/>
</dbReference>
<accession>A0ABN1ZVW4</accession>
<dbReference type="RefSeq" id="WP_141005213.1">
    <property type="nucleotide sequence ID" value="NZ_BAAAOR010000007.1"/>
</dbReference>
<dbReference type="PANTHER" id="PTHR34075:SF5">
    <property type="entry name" value="BLR3430 PROTEIN"/>
    <property type="match status" value="1"/>
</dbReference>